<evidence type="ECO:0000313" key="2">
    <source>
        <dbReference type="Proteomes" id="UP000449846"/>
    </source>
</evidence>
<name>A0A844HMI6_9RHOB</name>
<reference evidence="1 2" key="1">
    <citation type="submission" date="2019-11" db="EMBL/GenBank/DDBJ databases">
        <authorList>
            <person name="Dong K."/>
        </authorList>
    </citation>
    <scope>NUCLEOTIDE SEQUENCE [LARGE SCALE GENOMIC DNA]</scope>
    <source>
        <strain evidence="1 2">NBRC 112902</strain>
    </source>
</reference>
<organism evidence="1 2">
    <name type="scientific">Paracoccus litorisediminis</name>
    <dbReference type="NCBI Taxonomy" id="2006130"/>
    <lineage>
        <taxon>Bacteria</taxon>
        <taxon>Pseudomonadati</taxon>
        <taxon>Pseudomonadota</taxon>
        <taxon>Alphaproteobacteria</taxon>
        <taxon>Rhodobacterales</taxon>
        <taxon>Paracoccaceae</taxon>
        <taxon>Paracoccus</taxon>
    </lineage>
</organism>
<gene>
    <name evidence="1" type="ORF">GL300_18125</name>
</gene>
<dbReference type="AlphaFoldDB" id="A0A844HMI6"/>
<keyword evidence="2" id="KW-1185">Reference proteome</keyword>
<dbReference type="RefSeq" id="WP_155041072.1">
    <property type="nucleotide sequence ID" value="NZ_WMIG01000013.1"/>
</dbReference>
<comment type="caution">
    <text evidence="1">The sequence shown here is derived from an EMBL/GenBank/DDBJ whole genome shotgun (WGS) entry which is preliminary data.</text>
</comment>
<dbReference type="Proteomes" id="UP000449846">
    <property type="component" value="Unassembled WGS sequence"/>
</dbReference>
<evidence type="ECO:0000313" key="1">
    <source>
        <dbReference type="EMBL" id="MTH61130.1"/>
    </source>
</evidence>
<dbReference type="EMBL" id="WMIG01000013">
    <property type="protein sequence ID" value="MTH61130.1"/>
    <property type="molecule type" value="Genomic_DNA"/>
</dbReference>
<accession>A0A844HMI6</accession>
<sequence length="96" mass="10971">MSETAEVFQKFDTEIAVGTVYAEIYAMVKRPNGDSTLAEKDEEPDFYDAMLRPEDWDDSDGTPYLEVEDMTREEAEKLESEWLALAPKLSIEWIGA</sequence>
<protein>
    <submittedName>
        <fullName evidence="1">Uncharacterized protein</fullName>
    </submittedName>
</protein>
<proteinExistence type="predicted"/>